<accession>A0AAW5EQI1</accession>
<reference evidence="1" key="1">
    <citation type="journal article" date="2021" name="Polymers (Basel)">
        <title>Highly Stretchable Bacterial Cellulose Produced by Komagataeibacter hansenii SI1.</title>
        <authorList>
            <person name="Cielecka I."/>
            <person name="Ryngajllo M."/>
            <person name="Maniukiewicz W."/>
            <person name="Bielecki S."/>
        </authorList>
    </citation>
    <scope>NUCLEOTIDE SEQUENCE</scope>
    <source>
        <strain evidence="1">SI1</strain>
    </source>
</reference>
<protein>
    <submittedName>
        <fullName evidence="1">Uncharacterized protein</fullName>
    </submittedName>
</protein>
<gene>
    <name evidence="1" type="ORF">K1W68_01735</name>
</gene>
<dbReference type="AlphaFoldDB" id="A0AAW5EQI1"/>
<reference evidence="1" key="2">
    <citation type="submission" date="2022-03" db="EMBL/GenBank/DDBJ databases">
        <authorList>
            <person name="Ryngajllo M."/>
            <person name="Jacek P."/>
            <person name="Kubiak K."/>
        </authorList>
    </citation>
    <scope>NUCLEOTIDE SEQUENCE</scope>
    <source>
        <strain evidence="1">SI1</strain>
    </source>
</reference>
<dbReference type="Proteomes" id="UP001202887">
    <property type="component" value="Unassembled WGS sequence"/>
</dbReference>
<sequence length="75" mass="8151">MAEPVLFRDLQFGQEIYDVEIHGTGNGQFIGLVKEDGGPCRIAFRGSTVVRDGRRVALARGAMAWVEQEGKGDTA</sequence>
<comment type="caution">
    <text evidence="1">The sequence shown here is derived from an EMBL/GenBank/DDBJ whole genome shotgun (WGS) entry which is preliminary data.</text>
</comment>
<evidence type="ECO:0000313" key="1">
    <source>
        <dbReference type="EMBL" id="MCJ8352729.1"/>
    </source>
</evidence>
<name>A0AAW5EQI1_NOVHA</name>
<organism evidence="1 2">
    <name type="scientific">Novacetimonas hansenii</name>
    <name type="common">Komagataeibacter hansenii</name>
    <dbReference type="NCBI Taxonomy" id="436"/>
    <lineage>
        <taxon>Bacteria</taxon>
        <taxon>Pseudomonadati</taxon>
        <taxon>Pseudomonadota</taxon>
        <taxon>Alphaproteobacteria</taxon>
        <taxon>Acetobacterales</taxon>
        <taxon>Acetobacteraceae</taxon>
        <taxon>Novacetimonas</taxon>
    </lineage>
</organism>
<dbReference type="EMBL" id="JAIBCX010000003">
    <property type="protein sequence ID" value="MCJ8352729.1"/>
    <property type="molecule type" value="Genomic_DNA"/>
</dbReference>
<evidence type="ECO:0000313" key="2">
    <source>
        <dbReference type="Proteomes" id="UP001202887"/>
    </source>
</evidence>
<dbReference type="RefSeq" id="WP_075624729.1">
    <property type="nucleotide sequence ID" value="NZ_CP094848.1"/>
</dbReference>
<proteinExistence type="predicted"/>